<evidence type="ECO:0000256" key="7">
    <source>
        <dbReference type="ARBA" id="ARBA00022967"/>
    </source>
</evidence>
<dbReference type="GO" id="GO:0015087">
    <property type="term" value="F:cobalt ion transmembrane transporter activity"/>
    <property type="evidence" value="ECO:0007669"/>
    <property type="project" value="UniProtKB-ARBA"/>
</dbReference>
<dbReference type="PANTHER" id="PTHR43553:SF24">
    <property type="entry name" value="ENERGY-COUPLING FACTOR TRANSPORTER ATP-BINDING PROTEIN ECFA1"/>
    <property type="match status" value="1"/>
</dbReference>
<dbReference type="InterPro" id="IPR005876">
    <property type="entry name" value="Co_trans_ATP-bd"/>
</dbReference>
<evidence type="ECO:0000259" key="11">
    <source>
        <dbReference type="PROSITE" id="PS50893"/>
    </source>
</evidence>
<dbReference type="EMBL" id="QOCW01000028">
    <property type="protein sequence ID" value="RBW67874.1"/>
    <property type="molecule type" value="Genomic_DNA"/>
</dbReference>
<dbReference type="InterPro" id="IPR027417">
    <property type="entry name" value="P-loop_NTPase"/>
</dbReference>
<evidence type="ECO:0000256" key="2">
    <source>
        <dbReference type="ARBA" id="ARBA00005417"/>
    </source>
</evidence>
<dbReference type="RefSeq" id="WP_113807824.1">
    <property type="nucleotide sequence ID" value="NZ_QOCW01000028.1"/>
</dbReference>
<comment type="similarity">
    <text evidence="2 10">Belongs to the ABC transporter superfamily.</text>
</comment>
<protein>
    <recommendedName>
        <fullName evidence="10">ABC transporter ATP-binding protein</fullName>
    </recommendedName>
</protein>
<keyword evidence="6 10" id="KW-0067">ATP-binding</keyword>
<name>A0A366XUT1_9BACI</name>
<evidence type="ECO:0000256" key="5">
    <source>
        <dbReference type="ARBA" id="ARBA00022741"/>
    </source>
</evidence>
<comment type="function">
    <text evidence="9">Probably part of an ABC transporter complex. Responsible for energy coupling to the transport system.</text>
</comment>
<gene>
    <name evidence="12" type="ORF">DS031_19520</name>
</gene>
<evidence type="ECO:0000256" key="8">
    <source>
        <dbReference type="ARBA" id="ARBA00023136"/>
    </source>
</evidence>
<evidence type="ECO:0000256" key="10">
    <source>
        <dbReference type="RuleBase" id="RU364103"/>
    </source>
</evidence>
<dbReference type="InterPro" id="IPR003439">
    <property type="entry name" value="ABC_transporter-like_ATP-bd"/>
</dbReference>
<dbReference type="FunFam" id="3.40.50.300:FF:000224">
    <property type="entry name" value="Energy-coupling factor transporter ATP-binding protein EcfA"/>
    <property type="match status" value="1"/>
</dbReference>
<reference evidence="12 13" key="1">
    <citation type="submission" date="2018-07" db="EMBL/GenBank/DDBJ databases">
        <title>Lottiidibacillus patelloidae gen. nov., sp. nov., isolated from the intestinal tract of a marine limpet and the reclassification of B. taeanensis BH030017T, B. algicola KMM 3737T and B. hwajinpoensis SW-72T as genus Lottiidibacillus.</title>
        <authorList>
            <person name="Liu R."/>
            <person name="Huang Z."/>
        </authorList>
    </citation>
    <scope>NUCLEOTIDE SEQUENCE [LARGE SCALE GENOMIC DNA]</scope>
    <source>
        <strain evidence="12 13">BH030017</strain>
    </source>
</reference>
<evidence type="ECO:0000313" key="12">
    <source>
        <dbReference type="EMBL" id="RBW67874.1"/>
    </source>
</evidence>
<dbReference type="SMART" id="SM00382">
    <property type="entry name" value="AAA"/>
    <property type="match status" value="1"/>
</dbReference>
<accession>A0A366XUT1</accession>
<keyword evidence="5 10" id="KW-0547">Nucleotide-binding</keyword>
<sequence length="305" mass="34562">MKSPILSFEHLSYKYADGTVALKDINLSINHGKKIALIGNNGAGKSTMFLLLNGIIKPTKGTVLYKGKMLSYTRKEIRELRQQVGIVFQNPDSQLFSSSVYEDIKFGPKNLGLSPEKVKQTVEDAMKLTETESLKDKPPHFLSIGQKKRVAIAGIIAMNPEIMVLDEPTAGLDPYYSKKIMKLLDSIHHESRTIILSTHNVDFAYEWADEVIVLNNGTILSHGSPVEVFQNVKAVRQSHLEQPWVMEVYDQLKELNDFQGVSYPKSKKELLERMSLSFSCNKNYIMNKPCSTYFHARLKGTRLFF</sequence>
<keyword evidence="4 10" id="KW-1003">Cell membrane</keyword>
<evidence type="ECO:0000256" key="6">
    <source>
        <dbReference type="ARBA" id="ARBA00022840"/>
    </source>
</evidence>
<dbReference type="Gene3D" id="3.40.50.300">
    <property type="entry name" value="P-loop containing nucleotide triphosphate hydrolases"/>
    <property type="match status" value="1"/>
</dbReference>
<dbReference type="InterPro" id="IPR015856">
    <property type="entry name" value="ABC_transpr_CbiO/EcfA_su"/>
</dbReference>
<evidence type="ECO:0000313" key="13">
    <source>
        <dbReference type="Proteomes" id="UP000253314"/>
    </source>
</evidence>
<comment type="subcellular location">
    <subcellularLocation>
        <location evidence="1 10">Cell membrane</location>
        <topology evidence="1 10">Peripheral membrane protein</topology>
    </subcellularLocation>
</comment>
<dbReference type="InterPro" id="IPR050095">
    <property type="entry name" value="ECF_ABC_transporter_ATP-bd"/>
</dbReference>
<dbReference type="Proteomes" id="UP000253314">
    <property type="component" value="Unassembled WGS sequence"/>
</dbReference>
<dbReference type="GO" id="GO:0005524">
    <property type="term" value="F:ATP binding"/>
    <property type="evidence" value="ECO:0007669"/>
    <property type="project" value="UniProtKB-UniRule"/>
</dbReference>
<comment type="caution">
    <text evidence="12">The sequence shown here is derived from an EMBL/GenBank/DDBJ whole genome shotgun (WGS) entry which is preliminary data.</text>
</comment>
<dbReference type="GO" id="GO:0043190">
    <property type="term" value="C:ATP-binding cassette (ABC) transporter complex"/>
    <property type="evidence" value="ECO:0007669"/>
    <property type="project" value="TreeGrafter"/>
</dbReference>
<dbReference type="CDD" id="cd03225">
    <property type="entry name" value="ABC_cobalt_CbiO_domain1"/>
    <property type="match status" value="1"/>
</dbReference>
<dbReference type="InterPro" id="IPR003593">
    <property type="entry name" value="AAA+_ATPase"/>
</dbReference>
<dbReference type="NCBIfam" id="TIGR01166">
    <property type="entry name" value="cbiO"/>
    <property type="match status" value="1"/>
</dbReference>
<evidence type="ECO:0000256" key="1">
    <source>
        <dbReference type="ARBA" id="ARBA00004202"/>
    </source>
</evidence>
<proteinExistence type="inferred from homology"/>
<dbReference type="OrthoDB" id="9784332at2"/>
<dbReference type="SUPFAM" id="SSF52540">
    <property type="entry name" value="P-loop containing nucleoside triphosphate hydrolases"/>
    <property type="match status" value="1"/>
</dbReference>
<keyword evidence="7" id="KW-1278">Translocase</keyword>
<comment type="function">
    <text evidence="10">Part of an ABC transporter complex. Responsible for energy coupling to the transport system.</text>
</comment>
<feature type="domain" description="ABC transporter" evidence="11">
    <location>
        <begin position="6"/>
        <end position="241"/>
    </location>
</feature>
<organism evidence="12 13">
    <name type="scientific">Bacillus taeanensis</name>
    <dbReference type="NCBI Taxonomy" id="273032"/>
    <lineage>
        <taxon>Bacteria</taxon>
        <taxon>Bacillati</taxon>
        <taxon>Bacillota</taxon>
        <taxon>Bacilli</taxon>
        <taxon>Bacillales</taxon>
        <taxon>Bacillaceae</taxon>
        <taxon>Bacillus</taxon>
    </lineage>
</organism>
<dbReference type="AlphaFoldDB" id="A0A366XUT1"/>
<keyword evidence="13" id="KW-1185">Reference proteome</keyword>
<dbReference type="GO" id="GO:0042626">
    <property type="term" value="F:ATPase-coupled transmembrane transporter activity"/>
    <property type="evidence" value="ECO:0007669"/>
    <property type="project" value="TreeGrafter"/>
</dbReference>
<dbReference type="PROSITE" id="PS50893">
    <property type="entry name" value="ABC_TRANSPORTER_2"/>
    <property type="match status" value="1"/>
</dbReference>
<keyword evidence="3 10" id="KW-0813">Transport</keyword>
<dbReference type="PANTHER" id="PTHR43553">
    <property type="entry name" value="HEAVY METAL TRANSPORTER"/>
    <property type="match status" value="1"/>
</dbReference>
<evidence type="ECO:0000256" key="4">
    <source>
        <dbReference type="ARBA" id="ARBA00022475"/>
    </source>
</evidence>
<dbReference type="GO" id="GO:0016887">
    <property type="term" value="F:ATP hydrolysis activity"/>
    <property type="evidence" value="ECO:0007669"/>
    <property type="project" value="InterPro"/>
</dbReference>
<evidence type="ECO:0000256" key="3">
    <source>
        <dbReference type="ARBA" id="ARBA00022448"/>
    </source>
</evidence>
<keyword evidence="8 10" id="KW-0472">Membrane</keyword>
<dbReference type="Pfam" id="PF00005">
    <property type="entry name" value="ABC_tran"/>
    <property type="match status" value="1"/>
</dbReference>
<evidence type="ECO:0000256" key="9">
    <source>
        <dbReference type="ARBA" id="ARBA00025157"/>
    </source>
</evidence>